<dbReference type="Proteomes" id="UP000069940">
    <property type="component" value="Unassembled WGS sequence"/>
</dbReference>
<feature type="domain" description="THAP-type" evidence="10">
    <location>
        <begin position="1"/>
        <end position="89"/>
    </location>
</feature>
<dbReference type="PROSITE" id="PS00028">
    <property type="entry name" value="ZINC_FINGER_C2H2_1"/>
    <property type="match status" value="2"/>
</dbReference>
<sequence length="762" mass="85548">MVVACAVVTCRNHNKNCDLSFFQFPQLGNARSTSEQEQLKKMRLAMWRKASGYRKSMHPSVRICGRHFVSGRPAKLDEPGSIDWVPTLHLPEQPPSRRHGADAEVLAAEKEKAEIILGQQKTICSIKNCSNNKSPSKKTKIYSFPKLDTTNYVRRVLSEKRLLLWCQMVNRRTQWDKLCSLHFVSGTMADLTDVENVDWIPTVNVNKKARFTDHVAYFNLYNLISLVKESDSTGKCVTIDTCNKPQQDARSVANTISSTVSKPKKEPVPIAPRCEERASGADLQIPIAPKISVRMRCILCLASTALRPLNEDHRKAIDLLFKNKLQVDSKLICTTCSKAVLDFFIFYNKVLDSQQKAKLGKGKSVVKVDQVRPLKRVSPADGEQASVAPEAKKPRSTNENATVMHKFQCKICYVTFTSEKGLTDHLCSAHKVKISCKLCKNSFSPDDFKDHKADCFAQNKAQRKPQRATAVPATATTPSAASKPKVKPTVPTVIVVPKPNEKHSCYICKEFYTPSEMTAHVKTHINTVPKHDPIKDFVTCKQCNKAFRKQNMSRHLESHERHRNQMGQLITEDESKEQTVCDKCGKLIGRFGLEAHRATTCGDVEVSSCDSHLIKGHVNKVHWMVLVKCRFCPNEYTSKDLATNHERRSHREAWEEKNREGVKRFDLDRDQSDAMLSIQTNTNEEQDSETCPVGFNVHGAKSHIEAHVRKSHSSDYLSIAMSDSIVSCGEDVVEDFSAAEDFDAAQYISTVLGSSTPEADAI</sequence>
<organism evidence="11 12">
    <name type="scientific">Aedes albopictus</name>
    <name type="common">Asian tiger mosquito</name>
    <name type="synonym">Stegomyia albopicta</name>
    <dbReference type="NCBI Taxonomy" id="7160"/>
    <lineage>
        <taxon>Eukaryota</taxon>
        <taxon>Metazoa</taxon>
        <taxon>Ecdysozoa</taxon>
        <taxon>Arthropoda</taxon>
        <taxon>Hexapoda</taxon>
        <taxon>Insecta</taxon>
        <taxon>Pterygota</taxon>
        <taxon>Neoptera</taxon>
        <taxon>Endopterygota</taxon>
        <taxon>Diptera</taxon>
        <taxon>Nematocera</taxon>
        <taxon>Culicoidea</taxon>
        <taxon>Culicidae</taxon>
        <taxon>Culicinae</taxon>
        <taxon>Aedini</taxon>
        <taxon>Aedes</taxon>
        <taxon>Stegomyia</taxon>
    </lineage>
</organism>
<dbReference type="PANTHER" id="PTHR24406">
    <property type="entry name" value="TRANSCRIPTIONAL REPRESSOR CTCFL-RELATED"/>
    <property type="match status" value="1"/>
</dbReference>
<evidence type="ECO:0000256" key="9">
    <source>
        <dbReference type="SAM" id="MobiDB-lite"/>
    </source>
</evidence>
<evidence type="ECO:0000256" key="1">
    <source>
        <dbReference type="ARBA" id="ARBA00004123"/>
    </source>
</evidence>
<keyword evidence="4 8" id="KW-0863">Zinc-finger</keyword>
<accession>A0ABM1XW78</accession>
<dbReference type="InterPro" id="IPR013087">
    <property type="entry name" value="Znf_C2H2_type"/>
</dbReference>
<comment type="subcellular location">
    <subcellularLocation>
        <location evidence="1">Nucleus</location>
    </subcellularLocation>
</comment>
<reference evidence="12" key="1">
    <citation type="journal article" date="2015" name="Proc. Natl. Acad. Sci. U.S.A.">
        <title>Genome sequence of the Asian Tiger mosquito, Aedes albopictus, reveals insights into its biology, genetics, and evolution.</title>
        <authorList>
            <person name="Chen X.G."/>
            <person name="Jiang X."/>
            <person name="Gu J."/>
            <person name="Xu M."/>
            <person name="Wu Y."/>
            <person name="Deng Y."/>
            <person name="Zhang C."/>
            <person name="Bonizzoni M."/>
            <person name="Dermauw W."/>
            <person name="Vontas J."/>
            <person name="Armbruster P."/>
            <person name="Huang X."/>
            <person name="Yang Y."/>
            <person name="Zhang H."/>
            <person name="He W."/>
            <person name="Peng H."/>
            <person name="Liu Y."/>
            <person name="Wu K."/>
            <person name="Chen J."/>
            <person name="Lirakis M."/>
            <person name="Topalis P."/>
            <person name="Van Leeuwen T."/>
            <person name="Hall A.B."/>
            <person name="Jiang X."/>
            <person name="Thorpe C."/>
            <person name="Mueller R.L."/>
            <person name="Sun C."/>
            <person name="Waterhouse R.M."/>
            <person name="Yan G."/>
            <person name="Tu Z.J."/>
            <person name="Fang X."/>
            <person name="James A.A."/>
        </authorList>
    </citation>
    <scope>NUCLEOTIDE SEQUENCE [LARGE SCALE GENOMIC DNA]</scope>
    <source>
        <strain evidence="12">Foshan</strain>
    </source>
</reference>
<keyword evidence="5" id="KW-0862">Zinc</keyword>
<dbReference type="InterPro" id="IPR006612">
    <property type="entry name" value="THAP_Znf"/>
</dbReference>
<keyword evidence="3" id="KW-0677">Repeat</keyword>
<dbReference type="GeneID" id="109427210"/>
<name>A0ABM1XW78_AEDAL</name>
<evidence type="ECO:0000313" key="11">
    <source>
        <dbReference type="EnsemblMetazoa" id="AALFPA23_003437.P3805"/>
    </source>
</evidence>
<evidence type="ECO:0000259" key="10">
    <source>
        <dbReference type="PROSITE" id="PS50950"/>
    </source>
</evidence>
<evidence type="ECO:0000256" key="2">
    <source>
        <dbReference type="ARBA" id="ARBA00022723"/>
    </source>
</evidence>
<feature type="compositionally biased region" description="Low complexity" evidence="9">
    <location>
        <begin position="468"/>
        <end position="485"/>
    </location>
</feature>
<keyword evidence="2" id="KW-0479">Metal-binding</keyword>
<evidence type="ECO:0000256" key="5">
    <source>
        <dbReference type="ARBA" id="ARBA00022833"/>
    </source>
</evidence>
<evidence type="ECO:0000256" key="3">
    <source>
        <dbReference type="ARBA" id="ARBA00022737"/>
    </source>
</evidence>
<proteinExistence type="predicted"/>
<evidence type="ECO:0000256" key="6">
    <source>
        <dbReference type="ARBA" id="ARBA00023125"/>
    </source>
</evidence>
<dbReference type="PROSITE" id="PS50950">
    <property type="entry name" value="ZF_THAP"/>
    <property type="match status" value="1"/>
</dbReference>
<dbReference type="EnsemblMetazoa" id="AALFPA23_003437.R3805">
    <property type="protein sequence ID" value="AALFPA23_003437.P3805"/>
    <property type="gene ID" value="AALFPA23_003437"/>
</dbReference>
<keyword evidence="12" id="KW-1185">Reference proteome</keyword>
<keyword evidence="6 8" id="KW-0238">DNA-binding</keyword>
<reference evidence="11" key="2">
    <citation type="submission" date="2025-05" db="UniProtKB">
        <authorList>
            <consortium name="EnsemblMetazoa"/>
        </authorList>
    </citation>
    <scope>IDENTIFICATION</scope>
    <source>
        <strain evidence="11">Foshan</strain>
    </source>
</reference>
<evidence type="ECO:0000313" key="12">
    <source>
        <dbReference type="Proteomes" id="UP000069940"/>
    </source>
</evidence>
<feature type="region of interest" description="Disordered" evidence="9">
    <location>
        <begin position="459"/>
        <end position="485"/>
    </location>
</feature>
<dbReference type="SMART" id="SM00868">
    <property type="entry name" value="zf-AD"/>
    <property type="match status" value="1"/>
</dbReference>
<protein>
    <recommendedName>
        <fullName evidence="10">THAP-type domain-containing protein</fullName>
    </recommendedName>
</protein>
<dbReference type="InterPro" id="IPR012934">
    <property type="entry name" value="Znf_AD"/>
</dbReference>
<dbReference type="RefSeq" id="XP_062699933.1">
    <property type="nucleotide sequence ID" value="XM_062843949.1"/>
</dbReference>
<dbReference type="Pfam" id="PF05485">
    <property type="entry name" value="THAP"/>
    <property type="match status" value="2"/>
</dbReference>
<evidence type="ECO:0000256" key="8">
    <source>
        <dbReference type="PROSITE-ProRule" id="PRU00309"/>
    </source>
</evidence>
<keyword evidence="7" id="KW-0539">Nucleus</keyword>
<evidence type="ECO:0000256" key="7">
    <source>
        <dbReference type="ARBA" id="ARBA00023242"/>
    </source>
</evidence>
<feature type="region of interest" description="Disordered" evidence="9">
    <location>
        <begin position="376"/>
        <end position="399"/>
    </location>
</feature>
<dbReference type="SMART" id="SM00980">
    <property type="entry name" value="THAP"/>
    <property type="match status" value="2"/>
</dbReference>
<dbReference type="SMART" id="SM00355">
    <property type="entry name" value="ZnF_C2H2"/>
    <property type="match status" value="4"/>
</dbReference>
<dbReference type="InterPro" id="IPR050888">
    <property type="entry name" value="ZnF_C2H2-type_TF"/>
</dbReference>
<dbReference type="SUPFAM" id="SSF57716">
    <property type="entry name" value="Glucocorticoid receptor-like (DNA-binding domain)"/>
    <property type="match status" value="2"/>
</dbReference>
<evidence type="ECO:0000256" key="4">
    <source>
        <dbReference type="ARBA" id="ARBA00022771"/>
    </source>
</evidence>